<dbReference type="InterPro" id="IPR051919">
    <property type="entry name" value="W-dependent_AOR"/>
</dbReference>
<dbReference type="AlphaFoldDB" id="X1R252"/>
<feature type="non-terminal residue" evidence="2">
    <location>
        <position position="1"/>
    </location>
</feature>
<proteinExistence type="predicted"/>
<evidence type="ECO:0000313" key="2">
    <source>
        <dbReference type="EMBL" id="GAI74618.1"/>
    </source>
</evidence>
<dbReference type="Gene3D" id="1.10.599.10">
    <property type="entry name" value="Aldehyde Ferredoxin Oxidoreductase Protein, subunit A, domain 3"/>
    <property type="match status" value="1"/>
</dbReference>
<accession>X1R252</accession>
<sequence length="238" mass="27191">NDPSFVTQGDMFGAHGMSSHWADNFPVNALAWAVDSRDPYVPLSEYTLFYSEKVIYATREQKVAAAKRAYGSEKALDFLTFDDKAEVVKHLEERGCVKCSLVLCDNLVPMLMDQYTDEHQGDLTIESKLYSAVTGIETSEDEMYVNGERIFNLERAIMVREGRRRQQDQIAPMFTVPRNKSIWYGTYEEGTTKEEGTFVDPDIFNTTFLDHWYSLMGWTNDGVPTRSKLEELGMKDVA</sequence>
<dbReference type="GO" id="GO:0051536">
    <property type="term" value="F:iron-sulfur cluster binding"/>
    <property type="evidence" value="ECO:0007669"/>
    <property type="project" value="InterPro"/>
</dbReference>
<evidence type="ECO:0000259" key="1">
    <source>
        <dbReference type="Pfam" id="PF01314"/>
    </source>
</evidence>
<gene>
    <name evidence="2" type="ORF">S12H4_22301</name>
</gene>
<dbReference type="InterPro" id="IPR036021">
    <property type="entry name" value="Tungsten_al_ferr_oxy-like_C"/>
</dbReference>
<reference evidence="2" key="1">
    <citation type="journal article" date="2014" name="Front. Microbiol.">
        <title>High frequency of phylogenetically diverse reductive dehalogenase-homologous genes in deep subseafloor sedimentary metagenomes.</title>
        <authorList>
            <person name="Kawai M."/>
            <person name="Futagami T."/>
            <person name="Toyoda A."/>
            <person name="Takaki Y."/>
            <person name="Nishi S."/>
            <person name="Hori S."/>
            <person name="Arai W."/>
            <person name="Tsubouchi T."/>
            <person name="Morono Y."/>
            <person name="Uchiyama I."/>
            <person name="Ito T."/>
            <person name="Fujiyama A."/>
            <person name="Inagaki F."/>
            <person name="Takami H."/>
        </authorList>
    </citation>
    <scope>NUCLEOTIDE SEQUENCE</scope>
    <source>
        <strain evidence="2">Expedition CK06-06</strain>
    </source>
</reference>
<comment type="caution">
    <text evidence="2">The sequence shown here is derived from an EMBL/GenBank/DDBJ whole genome shotgun (WGS) entry which is preliminary data.</text>
</comment>
<name>X1R252_9ZZZZ</name>
<feature type="non-terminal residue" evidence="2">
    <location>
        <position position="238"/>
    </location>
</feature>
<dbReference type="InterPro" id="IPR013985">
    <property type="entry name" value="Ald_Fedxn_OxRdtase_dom3"/>
</dbReference>
<dbReference type="GO" id="GO:0009055">
    <property type="term" value="F:electron transfer activity"/>
    <property type="evidence" value="ECO:0007669"/>
    <property type="project" value="InterPro"/>
</dbReference>
<dbReference type="SUPFAM" id="SSF48310">
    <property type="entry name" value="Aldehyde ferredoxin oxidoreductase, C-terminal domains"/>
    <property type="match status" value="1"/>
</dbReference>
<protein>
    <recommendedName>
        <fullName evidence="1">Aldehyde ferredoxin oxidoreductase C-terminal domain-containing protein</fullName>
    </recommendedName>
</protein>
<dbReference type="Pfam" id="PF01314">
    <property type="entry name" value="AFOR_C"/>
    <property type="match status" value="1"/>
</dbReference>
<dbReference type="EMBL" id="BARW01011602">
    <property type="protein sequence ID" value="GAI74618.1"/>
    <property type="molecule type" value="Genomic_DNA"/>
</dbReference>
<dbReference type="GO" id="GO:0016625">
    <property type="term" value="F:oxidoreductase activity, acting on the aldehyde or oxo group of donors, iron-sulfur protein as acceptor"/>
    <property type="evidence" value="ECO:0007669"/>
    <property type="project" value="InterPro"/>
</dbReference>
<dbReference type="PANTHER" id="PTHR30038">
    <property type="entry name" value="ALDEHYDE FERREDOXIN OXIDOREDUCTASE"/>
    <property type="match status" value="1"/>
</dbReference>
<dbReference type="InterPro" id="IPR001203">
    <property type="entry name" value="OxRdtase_Ald_Fedxn_C"/>
</dbReference>
<feature type="domain" description="Aldehyde ferredoxin oxidoreductase C-terminal" evidence="1">
    <location>
        <begin position="66"/>
        <end position="234"/>
    </location>
</feature>
<organism evidence="2">
    <name type="scientific">marine sediment metagenome</name>
    <dbReference type="NCBI Taxonomy" id="412755"/>
    <lineage>
        <taxon>unclassified sequences</taxon>
        <taxon>metagenomes</taxon>
        <taxon>ecological metagenomes</taxon>
    </lineage>
</organism>
<dbReference type="PANTHER" id="PTHR30038:SF0">
    <property type="entry name" value="TUNGSTEN-CONTAINING ALDEHYDE FERREDOXIN OXIDOREDUCTASE"/>
    <property type="match status" value="1"/>
</dbReference>